<comment type="caution">
    <text evidence="2">The sequence shown here is derived from an EMBL/GenBank/DDBJ whole genome shotgun (WGS) entry which is preliminary data.</text>
</comment>
<name>A0A5B6WPW4_9ROSI</name>
<evidence type="ECO:0000313" key="2">
    <source>
        <dbReference type="EMBL" id="KAA3483378.1"/>
    </source>
</evidence>
<sequence>MVMKEPKLDILIRLIVWRLHDGGFAINRFPRGIKGGGENREFPMVYMKVGNGFSSRRLP</sequence>
<reference evidence="3" key="1">
    <citation type="journal article" date="2019" name="Plant Biotechnol. J.">
        <title>Genome sequencing of the Australian wild diploid species Gossypium australe highlights disease resistance and delayed gland morphogenesis.</title>
        <authorList>
            <person name="Cai Y."/>
            <person name="Cai X."/>
            <person name="Wang Q."/>
            <person name="Wang P."/>
            <person name="Zhang Y."/>
            <person name="Cai C."/>
            <person name="Xu Y."/>
            <person name="Wang K."/>
            <person name="Zhou Z."/>
            <person name="Wang C."/>
            <person name="Geng S."/>
            <person name="Li B."/>
            <person name="Dong Q."/>
            <person name="Hou Y."/>
            <person name="Wang H."/>
            <person name="Ai P."/>
            <person name="Liu Z."/>
            <person name="Yi F."/>
            <person name="Sun M."/>
            <person name="An G."/>
            <person name="Cheng J."/>
            <person name="Zhang Y."/>
            <person name="Shi Q."/>
            <person name="Xie Y."/>
            <person name="Shi X."/>
            <person name="Chang Y."/>
            <person name="Huang F."/>
            <person name="Chen Y."/>
            <person name="Hong S."/>
            <person name="Mi L."/>
            <person name="Sun Q."/>
            <person name="Zhang L."/>
            <person name="Zhou B."/>
            <person name="Peng R."/>
            <person name="Zhang X."/>
            <person name="Liu F."/>
        </authorList>
    </citation>
    <scope>NUCLEOTIDE SEQUENCE [LARGE SCALE GENOMIC DNA]</scope>
    <source>
        <strain evidence="3">cv. PA1801</strain>
    </source>
</reference>
<dbReference type="InterPro" id="IPR010543">
    <property type="entry name" value="DUF1117"/>
</dbReference>
<keyword evidence="3" id="KW-1185">Reference proteome</keyword>
<gene>
    <name evidence="2" type="ORF">EPI10_005558</name>
</gene>
<dbReference type="EMBL" id="SMMG02000002">
    <property type="protein sequence ID" value="KAA3483378.1"/>
    <property type="molecule type" value="Genomic_DNA"/>
</dbReference>
<feature type="domain" description="DUF1117" evidence="1">
    <location>
        <begin position="14"/>
        <end position="55"/>
    </location>
</feature>
<accession>A0A5B6WPW4</accession>
<dbReference type="OrthoDB" id="990180at2759"/>
<evidence type="ECO:0000259" key="1">
    <source>
        <dbReference type="Pfam" id="PF06547"/>
    </source>
</evidence>
<protein>
    <submittedName>
        <fullName evidence="2">E3 ubiquitin-protein ligase RING1-like</fullName>
    </submittedName>
</protein>
<proteinExistence type="predicted"/>
<dbReference type="AlphaFoldDB" id="A0A5B6WPW4"/>
<organism evidence="2 3">
    <name type="scientific">Gossypium australe</name>
    <dbReference type="NCBI Taxonomy" id="47621"/>
    <lineage>
        <taxon>Eukaryota</taxon>
        <taxon>Viridiplantae</taxon>
        <taxon>Streptophyta</taxon>
        <taxon>Embryophyta</taxon>
        <taxon>Tracheophyta</taxon>
        <taxon>Spermatophyta</taxon>
        <taxon>Magnoliopsida</taxon>
        <taxon>eudicotyledons</taxon>
        <taxon>Gunneridae</taxon>
        <taxon>Pentapetalae</taxon>
        <taxon>rosids</taxon>
        <taxon>malvids</taxon>
        <taxon>Malvales</taxon>
        <taxon>Malvaceae</taxon>
        <taxon>Malvoideae</taxon>
        <taxon>Gossypium</taxon>
    </lineage>
</organism>
<evidence type="ECO:0000313" key="3">
    <source>
        <dbReference type="Proteomes" id="UP000325315"/>
    </source>
</evidence>
<dbReference type="Proteomes" id="UP000325315">
    <property type="component" value="Unassembled WGS sequence"/>
</dbReference>
<dbReference type="Pfam" id="PF06547">
    <property type="entry name" value="DUF1117"/>
    <property type="match status" value="1"/>
</dbReference>